<organism evidence="1 2">
    <name type="scientific">Enterocloster bolteae</name>
    <dbReference type="NCBI Taxonomy" id="208479"/>
    <lineage>
        <taxon>Bacteria</taxon>
        <taxon>Bacillati</taxon>
        <taxon>Bacillota</taxon>
        <taxon>Clostridia</taxon>
        <taxon>Lachnospirales</taxon>
        <taxon>Lachnospiraceae</taxon>
        <taxon>Enterocloster</taxon>
    </lineage>
</organism>
<name>A0A414AG86_9FIRM</name>
<evidence type="ECO:0000313" key="2">
    <source>
        <dbReference type="Proteomes" id="UP000283975"/>
    </source>
</evidence>
<accession>A0A414AG86</accession>
<dbReference type="Proteomes" id="UP000283975">
    <property type="component" value="Unassembled WGS sequence"/>
</dbReference>
<proteinExistence type="predicted"/>
<dbReference type="EMBL" id="QSHZ01000059">
    <property type="protein sequence ID" value="RHC46871.1"/>
    <property type="molecule type" value="Genomic_DNA"/>
</dbReference>
<sequence length="156" mass="17703">MPQPFINPNYLNTYPNAYPYQPPIQPPMDRLQQLQAPYQMPQQTQVPQVPQTNQGILWVQGEAGAKSYLVAPSTSILLMDSENEYFYIKTTDAAGMPTLRTFEYKEIVNGQKKESAPAENLDEKYVTRNEYQDLKAKYDELYGLLESSTAPSGKGK</sequence>
<comment type="caution">
    <text evidence="1">The sequence shown here is derived from an EMBL/GenBank/DDBJ whole genome shotgun (WGS) entry which is preliminary data.</text>
</comment>
<dbReference type="AlphaFoldDB" id="A0A414AG86"/>
<protein>
    <submittedName>
        <fullName evidence="1">Uncharacterized protein</fullName>
    </submittedName>
</protein>
<evidence type="ECO:0000313" key="1">
    <source>
        <dbReference type="EMBL" id="RHC46871.1"/>
    </source>
</evidence>
<reference evidence="1 2" key="1">
    <citation type="submission" date="2018-08" db="EMBL/GenBank/DDBJ databases">
        <title>A genome reference for cultivated species of the human gut microbiota.</title>
        <authorList>
            <person name="Zou Y."/>
            <person name="Xue W."/>
            <person name="Luo G."/>
        </authorList>
    </citation>
    <scope>NUCLEOTIDE SEQUENCE [LARGE SCALE GENOMIC DNA]</scope>
    <source>
        <strain evidence="1 2">AM35-14</strain>
    </source>
</reference>
<gene>
    <name evidence="1" type="ORF">DW839_30545</name>
</gene>